<evidence type="ECO:0008006" key="8">
    <source>
        <dbReference type="Google" id="ProtNLM"/>
    </source>
</evidence>
<feature type="transmembrane region" description="Helical" evidence="6">
    <location>
        <begin position="418"/>
        <end position="439"/>
    </location>
</feature>
<feature type="transmembrane region" description="Helical" evidence="6">
    <location>
        <begin position="336"/>
        <end position="355"/>
    </location>
</feature>
<dbReference type="InterPro" id="IPR049680">
    <property type="entry name" value="FLVCR1-2_SLC49-like"/>
</dbReference>
<feature type="transmembrane region" description="Helical" evidence="6">
    <location>
        <begin position="79"/>
        <end position="100"/>
    </location>
</feature>
<dbReference type="GO" id="GO:0022857">
    <property type="term" value="F:transmembrane transporter activity"/>
    <property type="evidence" value="ECO:0007669"/>
    <property type="project" value="InterPro"/>
</dbReference>
<dbReference type="GO" id="GO:0016020">
    <property type="term" value="C:membrane"/>
    <property type="evidence" value="ECO:0007669"/>
    <property type="project" value="UniProtKB-SubCell"/>
</dbReference>
<protein>
    <recommendedName>
        <fullName evidence="8">Major facilitator superfamily (MFS) profile domain-containing protein</fullName>
    </recommendedName>
</protein>
<sequence length="517" mass="56494">MTTDEPRLYFARWTMLTILSLLACVSDWVCFSVAPIPKAFGEAFPGMHPSFLVSIFLSTNVLFCFIEPLMVLRYGLRKVVVGGAWLMFIGCILRSGIPGMMSSNRVLLVLGTIFVGAGQPFFQCTPAMLAAKWFGQNERTLATTIAINANQIGIAVSYMAGAYLVHSAVALHTYLCLITAVSCILLVVTVAFFKESPPTPPSYSGMLEAAKEVEAQAQIQISSGDKAKDGWVEMQTLIKLMRRLLLENGFCHALVAFAVSIGITNVVSTFLDHLLEHLGFHQHTIGITGALFQVMIMAGSVVLGSIVDRTKLYYKATLFCFGMSFIWLLATSEKRLHASLFVISILFLGFFVGPIQPITAEIAVEVTYPADENAIVAVQQVFGNLFSAFLVPICNTVRSVHLYELGARGLTRKVRMDYLLLLVLCGLGGGYFSTFRAPLKRLLAETDSKHGRLPMKLDLAVVSPTAERASATSSSTSALTSSPDSLHPTEESNQRHSRGDKAMGAARTFVTRMRERT</sequence>
<keyword evidence="3 6" id="KW-1133">Transmembrane helix</keyword>
<dbReference type="InterPro" id="IPR011701">
    <property type="entry name" value="MFS"/>
</dbReference>
<comment type="subcellular location">
    <subcellularLocation>
        <location evidence="1">Membrane</location>
        <topology evidence="1">Multi-pass membrane protein</topology>
    </subcellularLocation>
</comment>
<feature type="region of interest" description="Disordered" evidence="5">
    <location>
        <begin position="468"/>
        <end position="517"/>
    </location>
</feature>
<feature type="transmembrane region" description="Helical" evidence="6">
    <location>
        <begin position="106"/>
        <end position="129"/>
    </location>
</feature>
<evidence type="ECO:0000256" key="1">
    <source>
        <dbReference type="ARBA" id="ARBA00004141"/>
    </source>
</evidence>
<keyword evidence="2 6" id="KW-0812">Transmembrane</keyword>
<evidence type="ECO:0000313" key="7">
    <source>
        <dbReference type="EMBL" id="CAD9433665.1"/>
    </source>
</evidence>
<evidence type="ECO:0000256" key="6">
    <source>
        <dbReference type="SAM" id="Phobius"/>
    </source>
</evidence>
<organism evidence="7">
    <name type="scientific">Octactis speculum</name>
    <dbReference type="NCBI Taxonomy" id="3111310"/>
    <lineage>
        <taxon>Eukaryota</taxon>
        <taxon>Sar</taxon>
        <taxon>Stramenopiles</taxon>
        <taxon>Ochrophyta</taxon>
        <taxon>Dictyochophyceae</taxon>
        <taxon>Dictyochales</taxon>
        <taxon>Dictyochaceae</taxon>
        <taxon>Octactis</taxon>
    </lineage>
</organism>
<gene>
    <name evidence="7" type="ORF">DSPE1174_LOCUS16686</name>
</gene>
<evidence type="ECO:0000256" key="5">
    <source>
        <dbReference type="SAM" id="MobiDB-lite"/>
    </source>
</evidence>
<name>A0A7S2CRT7_9STRA</name>
<feature type="compositionally biased region" description="Low complexity" evidence="5">
    <location>
        <begin position="468"/>
        <end position="485"/>
    </location>
</feature>
<evidence type="ECO:0000256" key="4">
    <source>
        <dbReference type="ARBA" id="ARBA00023136"/>
    </source>
</evidence>
<reference evidence="7" key="1">
    <citation type="submission" date="2021-01" db="EMBL/GenBank/DDBJ databases">
        <authorList>
            <person name="Corre E."/>
            <person name="Pelletier E."/>
            <person name="Niang G."/>
            <person name="Scheremetjew M."/>
            <person name="Finn R."/>
            <person name="Kale V."/>
            <person name="Holt S."/>
            <person name="Cochrane G."/>
            <person name="Meng A."/>
            <person name="Brown T."/>
            <person name="Cohen L."/>
        </authorList>
    </citation>
    <scope>NUCLEOTIDE SEQUENCE</scope>
    <source>
        <strain evidence="7">CCMP1381</strain>
    </source>
</reference>
<evidence type="ECO:0000256" key="2">
    <source>
        <dbReference type="ARBA" id="ARBA00022692"/>
    </source>
</evidence>
<feature type="transmembrane region" description="Helical" evidence="6">
    <location>
        <begin position="283"/>
        <end position="305"/>
    </location>
</feature>
<dbReference type="SUPFAM" id="SSF103473">
    <property type="entry name" value="MFS general substrate transporter"/>
    <property type="match status" value="1"/>
</dbReference>
<dbReference type="AlphaFoldDB" id="A0A7S2CRT7"/>
<evidence type="ECO:0000256" key="3">
    <source>
        <dbReference type="ARBA" id="ARBA00022989"/>
    </source>
</evidence>
<feature type="transmembrane region" description="Helical" evidence="6">
    <location>
        <begin position="249"/>
        <end position="271"/>
    </location>
</feature>
<feature type="transmembrane region" description="Helical" evidence="6">
    <location>
        <begin position="171"/>
        <end position="193"/>
    </location>
</feature>
<dbReference type="PANTHER" id="PTHR10924:SF6">
    <property type="entry name" value="SOLUTE CARRIER FAMILY 49 MEMBER A3"/>
    <property type="match status" value="1"/>
</dbReference>
<feature type="transmembrane region" description="Helical" evidence="6">
    <location>
        <begin position="141"/>
        <end position="165"/>
    </location>
</feature>
<dbReference type="PROSITE" id="PS51257">
    <property type="entry name" value="PROKAR_LIPOPROTEIN"/>
    <property type="match status" value="1"/>
</dbReference>
<feature type="transmembrane region" description="Helical" evidence="6">
    <location>
        <begin position="51"/>
        <end position="72"/>
    </location>
</feature>
<dbReference type="InterPro" id="IPR036259">
    <property type="entry name" value="MFS_trans_sf"/>
</dbReference>
<keyword evidence="4 6" id="KW-0472">Membrane</keyword>
<dbReference type="Gene3D" id="1.20.1250.20">
    <property type="entry name" value="MFS general substrate transporter like domains"/>
    <property type="match status" value="1"/>
</dbReference>
<feature type="compositionally biased region" description="Basic and acidic residues" evidence="5">
    <location>
        <begin position="487"/>
        <end position="501"/>
    </location>
</feature>
<dbReference type="PANTHER" id="PTHR10924">
    <property type="entry name" value="MAJOR FACILITATOR SUPERFAMILY PROTEIN-RELATED"/>
    <property type="match status" value="1"/>
</dbReference>
<dbReference type="EMBL" id="HBGS01032506">
    <property type="protein sequence ID" value="CAD9433665.1"/>
    <property type="molecule type" value="Transcribed_RNA"/>
</dbReference>
<accession>A0A7S2CRT7</accession>
<proteinExistence type="predicted"/>
<dbReference type="Pfam" id="PF07690">
    <property type="entry name" value="MFS_1"/>
    <property type="match status" value="1"/>
</dbReference>